<keyword evidence="1" id="KW-0812">Transmembrane</keyword>
<accession>A0A2P6NDG8</accession>
<feature type="transmembrane region" description="Helical" evidence="1">
    <location>
        <begin position="105"/>
        <end position="128"/>
    </location>
</feature>
<evidence type="ECO:0000313" key="3">
    <source>
        <dbReference type="Proteomes" id="UP000241769"/>
    </source>
</evidence>
<organism evidence="2 3">
    <name type="scientific">Planoprotostelium fungivorum</name>
    <dbReference type="NCBI Taxonomy" id="1890364"/>
    <lineage>
        <taxon>Eukaryota</taxon>
        <taxon>Amoebozoa</taxon>
        <taxon>Evosea</taxon>
        <taxon>Variosea</taxon>
        <taxon>Cavosteliida</taxon>
        <taxon>Cavosteliaceae</taxon>
        <taxon>Planoprotostelium</taxon>
    </lineage>
</organism>
<comment type="caution">
    <text evidence="2">The sequence shown here is derived from an EMBL/GenBank/DDBJ whole genome shotgun (WGS) entry which is preliminary data.</text>
</comment>
<evidence type="ECO:0000313" key="2">
    <source>
        <dbReference type="EMBL" id="PRP81999.1"/>
    </source>
</evidence>
<reference evidence="2 3" key="1">
    <citation type="journal article" date="2018" name="Genome Biol. Evol.">
        <title>Multiple Roots of Fruiting Body Formation in Amoebozoa.</title>
        <authorList>
            <person name="Hillmann F."/>
            <person name="Forbes G."/>
            <person name="Novohradska S."/>
            <person name="Ferling I."/>
            <person name="Riege K."/>
            <person name="Groth M."/>
            <person name="Westermann M."/>
            <person name="Marz M."/>
            <person name="Spaller T."/>
            <person name="Winckler T."/>
            <person name="Schaap P."/>
            <person name="Glockner G."/>
        </authorList>
    </citation>
    <scope>NUCLEOTIDE SEQUENCE [LARGE SCALE GENOMIC DNA]</scope>
    <source>
        <strain evidence="2 3">Jena</strain>
    </source>
</reference>
<feature type="transmembrane region" description="Helical" evidence="1">
    <location>
        <begin position="40"/>
        <end position="61"/>
    </location>
</feature>
<gene>
    <name evidence="2" type="ORF">PROFUN_10493</name>
</gene>
<keyword evidence="3" id="KW-1185">Reference proteome</keyword>
<protein>
    <submittedName>
        <fullName evidence="2">Uncharacterized protein</fullName>
    </submittedName>
</protein>
<name>A0A2P6NDG8_9EUKA</name>
<keyword evidence="1" id="KW-0472">Membrane</keyword>
<proteinExistence type="predicted"/>
<sequence length="240" mass="27248">MRRTACPPRVCLGDGPVACCTTETRNSTTMDKIVASIKHLIPFVVFGLSLSNLIFLWFLVIQTRGRVIVQAAITYRVCFSLLSLLCVHLRNWFHRGQKTLRFANIIAHSTLLSLDQVSFLALGILYLSNVFHTSNNDGTFSGFLLLGMIPLVAAVGLLFYVAEPLYLEFRRLAGARRYGVLKSQDALELSYELARHANMLTTLEGFVYHRRSFFDGTKLRPLKFYNLVIRITLHLIEVYN</sequence>
<dbReference type="InParanoid" id="A0A2P6NDG8"/>
<dbReference type="Proteomes" id="UP000241769">
    <property type="component" value="Unassembled WGS sequence"/>
</dbReference>
<evidence type="ECO:0000256" key="1">
    <source>
        <dbReference type="SAM" id="Phobius"/>
    </source>
</evidence>
<feature type="transmembrane region" description="Helical" evidence="1">
    <location>
        <begin position="140"/>
        <end position="162"/>
    </location>
</feature>
<keyword evidence="1" id="KW-1133">Transmembrane helix</keyword>
<dbReference type="AlphaFoldDB" id="A0A2P6NDG8"/>
<dbReference type="EMBL" id="MDYQ01000112">
    <property type="protein sequence ID" value="PRP81999.1"/>
    <property type="molecule type" value="Genomic_DNA"/>
</dbReference>
<feature type="transmembrane region" description="Helical" evidence="1">
    <location>
        <begin position="73"/>
        <end position="93"/>
    </location>
</feature>